<keyword evidence="2" id="KW-0732">Signal</keyword>
<reference evidence="4 5" key="1">
    <citation type="submission" date="2017-06" db="EMBL/GenBank/DDBJ databases">
        <title>Azoarcus sp. TSNA42 complete genome sequence.</title>
        <authorList>
            <person name="Woo J.-H."/>
            <person name="Kim H.-S."/>
        </authorList>
    </citation>
    <scope>NUCLEOTIDE SEQUENCE [LARGE SCALE GENOMIC DNA]</scope>
    <source>
        <strain evidence="4 5">TSNA42</strain>
    </source>
</reference>
<name>A0A2U8H372_9RHOO</name>
<dbReference type="Gene3D" id="3.30.1330.60">
    <property type="entry name" value="OmpA-like domain"/>
    <property type="match status" value="1"/>
</dbReference>
<sequence length="1384" mass="151118">MKRKLTFVATLTALASLYPCAAWAADGDDDGKRIDNARIEWQGVPAPGERQSANDWPLPSGVTHEARQAMREAAVPQQAPQTIRALSDEGGRARFASGNAELTAEAKAALDTLVDELRGKASLRFAIGGHTDSQQLSARAQGRYGDNQGLSEARALAVAQYLRERLELEPGQISIAGYGPGKPLADNSSAEGMARNRRVEISAWYALPVAAAVPPADTQACAAVGDADLPFRVTVDGEPVALGGDKGGVNEADRQRCVDVALEKADIQVKYDDLAARPALNVWVEEDTAVRGETIHFRGYANYLAWIGKAEVRIFRAGAAPTSTPHVVLPLGWSQPTQWSVPVEADASGARFPATDLRGGDYQYVLRVYDSEGRFDETALKTLSVSARARPLADREPIAREILTGWGENALSLRNIPVQGGTVTVSGRNLAPGQTVQALGLPAPVDENGRFVLRQILPAGPHSIDVSVAQPDGRLATFRRNVSIPDSDWFYIAIADLTVGRNAVNKRERAELVTGDTDHYRNETYVDGRGAFYLKGKIKGEWLLTAAADTREQPLEDLFSNFSSKDPRYLLRNIDPDAYYPVYGDDSTTVDDAPTQGKFYVRLERGDSHVMWGNFHTGWTGSELVQYSRGLYGAKGRYVSDDSTSFGERRTVAEAFAADPGTLPAREEFRGTGGSLYYLRHQDITQGSERVWVEVRDRDSGLVVERRMLTAGLDYDVNYLQGRVILSSPLPSTASGAGIVYTSAISGNPLHLVVSYEYVPGMEKVDSLAAGVRASYWANDYLRLGLTAFRQGEDDTRQTLKGADILVRVAPGTTVRAEFARSTGAADSLVSSVDGGYGFAQSTTSSTDANAKRIEATVDLAEVTDATRGTVSAYWQDREAGFTSPGQISIAGEAVTQSGARAEVDVTERDRVTLKADVRDGDIQDRNNIEAGWRHQLADEWALSAGVRQDERRNTAPGLIASPTLAQEGRRTDVIGRVDYLPQREEGGADDWTVYGYVQGTAERSGERDDNNRVGAGGSMQVTDRLRMKAEASGGNGGPGGLLGGEYRISDRSNAYLNYVIETEDPEYAWRGRHGTWVSGADYRVSETARVFGENRLTHGAGPEGLTHAFGVDLAPFDHWTFGAKAEVGRISDPLGGDFKRNAVGLSVGYKRDKTRYAGSLEYRRDESDSGTGRTWLTRNSLGYQADPSWRLISKLNLSRSSNSGGSFWDGDFHEFVLGAAYRPVNNDRWNTLIKYTNYHNVPSSGQLSASGQAADYAQRSQVFSVDTIWDALPWLSLGAKYGLRIGELKFTNPDSEWFSSRADLVVLRADWHFVREWDAVVEWRKLTATEAEDAKAGALLAVYRHVGQHVKMGVGYNFTDYSDDLTDLSYNSRGWFLNVLATF</sequence>
<dbReference type="Proteomes" id="UP000244902">
    <property type="component" value="Chromosome"/>
</dbReference>
<keyword evidence="1" id="KW-0472">Membrane</keyword>
<dbReference type="EMBL" id="CP022188">
    <property type="protein sequence ID" value="AWI80098.1"/>
    <property type="molecule type" value="Genomic_DNA"/>
</dbReference>
<protein>
    <submittedName>
        <fullName evidence="4">Flagellar motor protein MotB</fullName>
    </submittedName>
</protein>
<dbReference type="GO" id="GO:0016020">
    <property type="term" value="C:membrane"/>
    <property type="evidence" value="ECO:0007669"/>
    <property type="project" value="UniProtKB-UniRule"/>
</dbReference>
<dbReference type="SUPFAM" id="SSF56935">
    <property type="entry name" value="Porins"/>
    <property type="match status" value="1"/>
</dbReference>
<feature type="signal peptide" evidence="2">
    <location>
        <begin position="1"/>
        <end position="24"/>
    </location>
</feature>
<dbReference type="PANTHER" id="PTHR30329:SF21">
    <property type="entry name" value="LIPOPROTEIN YIAD-RELATED"/>
    <property type="match status" value="1"/>
</dbReference>
<dbReference type="SUPFAM" id="SSF103088">
    <property type="entry name" value="OmpA-like"/>
    <property type="match status" value="1"/>
</dbReference>
<feature type="chain" id="PRO_5015847562" evidence="2">
    <location>
        <begin position="25"/>
        <end position="1384"/>
    </location>
</feature>
<keyword evidence="4" id="KW-0966">Cell projection</keyword>
<dbReference type="InterPro" id="IPR036737">
    <property type="entry name" value="OmpA-like_sf"/>
</dbReference>
<evidence type="ECO:0000313" key="4">
    <source>
        <dbReference type="EMBL" id="AWI80098.1"/>
    </source>
</evidence>
<organism evidence="4 5">
    <name type="scientific">Parazoarcus communis</name>
    <dbReference type="NCBI Taxonomy" id="41977"/>
    <lineage>
        <taxon>Bacteria</taxon>
        <taxon>Pseudomonadati</taxon>
        <taxon>Pseudomonadota</taxon>
        <taxon>Betaproteobacteria</taxon>
        <taxon>Rhodocyclales</taxon>
        <taxon>Zoogloeaceae</taxon>
        <taxon>Parazoarcus</taxon>
    </lineage>
</organism>
<dbReference type="OrthoDB" id="9773411at2"/>
<keyword evidence="4" id="KW-0282">Flagellum</keyword>
<dbReference type="CDD" id="cd07185">
    <property type="entry name" value="OmpA_C-like"/>
    <property type="match status" value="1"/>
</dbReference>
<accession>A0A2U8H372</accession>
<evidence type="ECO:0000256" key="2">
    <source>
        <dbReference type="SAM" id="SignalP"/>
    </source>
</evidence>
<dbReference type="RefSeq" id="WP_108973423.1">
    <property type="nucleotide sequence ID" value="NZ_CP022188.1"/>
</dbReference>
<proteinExistence type="predicted"/>
<dbReference type="InterPro" id="IPR006665">
    <property type="entry name" value="OmpA-like"/>
</dbReference>
<keyword evidence="4" id="KW-0969">Cilium</keyword>
<evidence type="ECO:0000313" key="5">
    <source>
        <dbReference type="Proteomes" id="UP000244902"/>
    </source>
</evidence>
<dbReference type="PROSITE" id="PS51123">
    <property type="entry name" value="OMPA_2"/>
    <property type="match status" value="1"/>
</dbReference>
<evidence type="ECO:0000259" key="3">
    <source>
        <dbReference type="PROSITE" id="PS51123"/>
    </source>
</evidence>
<dbReference type="PANTHER" id="PTHR30329">
    <property type="entry name" value="STATOR ELEMENT OF FLAGELLAR MOTOR COMPLEX"/>
    <property type="match status" value="1"/>
</dbReference>
<evidence type="ECO:0000256" key="1">
    <source>
        <dbReference type="PROSITE-ProRule" id="PRU00473"/>
    </source>
</evidence>
<gene>
    <name evidence="4" type="ORF">CEW87_12390</name>
</gene>
<feature type="domain" description="OmpA-like" evidence="3">
    <location>
        <begin position="82"/>
        <end position="207"/>
    </location>
</feature>
<dbReference type="Pfam" id="PF00691">
    <property type="entry name" value="OmpA"/>
    <property type="match status" value="1"/>
</dbReference>
<dbReference type="InterPro" id="IPR050330">
    <property type="entry name" value="Bact_OuterMem_StrucFunc"/>
</dbReference>